<evidence type="ECO:0000313" key="6">
    <source>
        <dbReference type="Proteomes" id="UP000018208"/>
    </source>
</evidence>
<dbReference type="EMBL" id="KI546135">
    <property type="protein sequence ID" value="EST43729.1"/>
    <property type="molecule type" value="Genomic_DNA"/>
</dbReference>
<feature type="domain" description="Cilia- and flagella-associated protein 61 N-terminal" evidence="2">
    <location>
        <begin position="5"/>
        <end position="230"/>
    </location>
</feature>
<feature type="domain" description="CFAP61 dimerisation" evidence="3">
    <location>
        <begin position="1598"/>
        <end position="1720"/>
    </location>
</feature>
<proteinExistence type="predicted"/>
<dbReference type="InterPro" id="IPR032151">
    <property type="entry name" value="CFAP61_N"/>
</dbReference>
<evidence type="ECO:0000313" key="4">
    <source>
        <dbReference type="EMBL" id="EST43729.1"/>
    </source>
</evidence>
<evidence type="ECO:0000313" key="5">
    <source>
        <dbReference type="EMBL" id="KAH0577718.1"/>
    </source>
</evidence>
<dbReference type="PANTHER" id="PTHR21178">
    <property type="entry name" value="CILIA- AND FLAGELLA-ASSOCIATED PROTEIN 61"/>
    <property type="match status" value="1"/>
</dbReference>
<dbReference type="InterPro" id="IPR056299">
    <property type="entry name" value="CFAP61_dimer"/>
</dbReference>
<dbReference type="Pfam" id="PF23150">
    <property type="entry name" value="CFAP61_dimer"/>
    <property type="match status" value="1"/>
</dbReference>
<dbReference type="InterPro" id="IPR038884">
    <property type="entry name" value="CFAP61"/>
</dbReference>
<feature type="region of interest" description="Disordered" evidence="1">
    <location>
        <begin position="1241"/>
        <end position="1284"/>
    </location>
</feature>
<keyword evidence="6" id="KW-1185">Reference proteome</keyword>
<feature type="region of interest" description="Disordered" evidence="1">
    <location>
        <begin position="613"/>
        <end position="638"/>
    </location>
</feature>
<reference evidence="5" key="2">
    <citation type="submission" date="2020-12" db="EMBL/GenBank/DDBJ databases">
        <title>New Spironucleus salmonicida genome in near-complete chromosomes.</title>
        <authorList>
            <person name="Xu F."/>
            <person name="Kurt Z."/>
            <person name="Jimenez-Gonzalez A."/>
            <person name="Astvaldsson A."/>
            <person name="Andersson J.O."/>
            <person name="Svard S.G."/>
        </authorList>
    </citation>
    <scope>NUCLEOTIDE SEQUENCE</scope>
    <source>
        <strain evidence="5">ATCC 50377</strain>
    </source>
</reference>
<evidence type="ECO:0000259" key="2">
    <source>
        <dbReference type="Pfam" id="PF16092"/>
    </source>
</evidence>
<dbReference type="Pfam" id="PF16092">
    <property type="entry name" value="CFAP61_N"/>
    <property type="match status" value="1"/>
</dbReference>
<dbReference type="OrthoDB" id="382863at2759"/>
<dbReference type="Proteomes" id="UP000018208">
    <property type="component" value="Unassembled WGS sequence"/>
</dbReference>
<feature type="compositionally biased region" description="Acidic residues" evidence="1">
    <location>
        <begin position="1251"/>
        <end position="1284"/>
    </location>
</feature>
<reference evidence="4 5" key="1">
    <citation type="journal article" date="2014" name="PLoS Genet.">
        <title>The Genome of Spironucleus salmonicida Highlights a Fish Pathogen Adapted to Fluctuating Environments.</title>
        <authorList>
            <person name="Xu F."/>
            <person name="Jerlstrom-Hultqvist J."/>
            <person name="Einarsson E."/>
            <person name="Astvaldsson A."/>
            <person name="Svard S.G."/>
            <person name="Andersson J.O."/>
        </authorList>
    </citation>
    <scope>NUCLEOTIDE SEQUENCE</scope>
    <source>
        <strain evidence="5">ATCC 50377</strain>
    </source>
</reference>
<name>V6LSI5_9EUKA</name>
<accession>V6LSI5</accession>
<dbReference type="PANTHER" id="PTHR21178:SF8">
    <property type="entry name" value="CILIA- AND FLAGELLA-ASSOCIATED PROTEIN 61"/>
    <property type="match status" value="1"/>
</dbReference>
<organism evidence="4">
    <name type="scientific">Spironucleus salmonicida</name>
    <dbReference type="NCBI Taxonomy" id="348837"/>
    <lineage>
        <taxon>Eukaryota</taxon>
        <taxon>Metamonada</taxon>
        <taxon>Diplomonadida</taxon>
        <taxon>Hexamitidae</taxon>
        <taxon>Hexamitinae</taxon>
        <taxon>Spironucleus</taxon>
    </lineage>
</organism>
<feature type="region of interest" description="Disordered" evidence="1">
    <location>
        <begin position="994"/>
        <end position="1025"/>
    </location>
</feature>
<dbReference type="InterPro" id="IPR036188">
    <property type="entry name" value="FAD/NAD-bd_sf"/>
</dbReference>
<dbReference type="EMBL" id="AUWU02000001">
    <property type="protein sequence ID" value="KAH0577718.1"/>
    <property type="molecule type" value="Genomic_DNA"/>
</dbReference>
<evidence type="ECO:0000259" key="3">
    <source>
        <dbReference type="Pfam" id="PF23150"/>
    </source>
</evidence>
<dbReference type="SUPFAM" id="SSF51905">
    <property type="entry name" value="FAD/NAD(P)-binding domain"/>
    <property type="match status" value="1"/>
</dbReference>
<evidence type="ECO:0000256" key="1">
    <source>
        <dbReference type="SAM" id="MobiDB-lite"/>
    </source>
</evidence>
<dbReference type="VEuPathDB" id="GiardiaDB:SS50377_21072"/>
<protein>
    <submittedName>
        <fullName evidence="4">Uncharacterized protein</fullName>
    </submittedName>
</protein>
<sequence length="1823" mass="205775">MSYIVRDMAPSDYEQCQQLIQETFYSQLFATKSLEDLHQSCAYATVAMSSADNTIAAFLIISHKPQFFADLPMKQQPGSPPGIRCPVTPSQYVQSYYEVTLPEFTSHYARSFGAAIEHPTALNLLIQCYFNYDPYNEALLFVQHPYQSLPVYAREVFPELQRTNPLPSGCCSYLCCIRDDVLAPLLVRPSEMKDHDDLVLIFEAQNTNLREKYGEFFVADLITGAEEEPAQKIALVGLDYESPGSEIRKPVSFMYAEKFSPFNEEDAQILQNLQVTHMLERYGMQSVPPDCIAFIRATATLPQAESRCADLINQVFEQWEDVEALLLSLPSSSTCTDMQILRLFTLVDPRSPLSPRESLFICHKSSSLNTISVQALQNKEQVDAIQHYILESLSHQNLINSQQAFYENLEILQPDSTHGTVVAFGWNDGKKVPVAVAVCDLTVGCLQDDKVLKNYIEEYEKQALQKSEGRICHKDIKVDIEKKYYTTESIWNMAECLQCKTWCKIHYDEPLEKFAYLRGLIIDPLYIQFKDQIISSFLRQCGTDGFLLSVGFEQQQFIKQVYKDDQFISFEADPNSIFTHFEKDLFRSSEYVESVRILPDPFRTFYDGQIGSNYGAQPKPPPQNASCANSMYGPESDLHKNRKEDEASFNLKSLQDQQADIALAAIRGLSPKFSLFILRPLTQMAIFIPPVSISNSDEPSKMIIKQPVTLTDRLVIIGNGMGLLHILSTLQDCHHIAKFKTINIIHPAPGILTPYNFENIQEYPYDHGETLSYVRDRCVQLFYDVFIGDMQEVDLQNGLIKLASGSEISFDLLLICPDGADSESLRACSFFNLNSAVSFNYGVVDPSDQGKQVGLFQAGSTISQINDRGYKDQDICQVLCEPKNYMRLLSSLYTEHHSPPLELISTKKQKEDAEKNKVNKSPQRMQVYTAQTEADLIHSIRARLHARTFFRFLTKDKPLMKRQLAALFSSTYLQNFNWSVMNLISTGIKKQLELKKDKKSETDEEKENNQETADESKPTAQLNGYRTLSPGAKTSQFIQILTPSVYAELPLIITRISFIVNEACRQLFPTLYDPRPPRAGKAMATQSVASTIIDAARTSVCVYGDTFEAFSIVQSLIDKGVPPCSIVLLLPQDPNADVEPASVAQENLIEYMMSNQGVGKLKARDSALVPQILGKIGAAKAAIQDDKISESKSTAQNAEKRTESFPIDLHRAILNQIQLLGVNVEKNVKIVDVLSSINGTSQKTLGRSNEEEGNDNQSENESDEEDISDEDEGQDDEDLEELDDTKEITIEMIDDSLEKLQELDERDIVFYKKFPGFGEELEKLDDVCDLILMGESDKVLANALGDGDSNFDVSDLTAAEKITELQILLGKRIYRLSQLFQKFYKKKYGSINPETGMRTNSLLKKCQNGGSLCGLRVQLLVKNEDNIDQKSNIPMGNSNLGRLYYGPNGTNIRMTVQQGDSQLATPTNNKDIYCCAIFLTETFSVPNNISSAIMKSDLVFDKALIVNSFAQTSDPRVYAAGNIGKLSRATLLRRMNQDQQRPVPTLPFSPVLLTQDPVKPVVTWSLYSVGETAQYASYKLITRRLQNFGETTDNGLVPEFTKPLVLSAKIPGGHIFRVSRPLRDIRDLRITTQKLFRVIETGDLNNIDETSRWCRLEIDPMGIVDSFTVFGGKQLECEYKSLVHEMIGMPITLYDQLESRWQRDGGVNDIIDFLCQYHVQTLFNKQVINKLNDVIVDLNYFSQLQDNLEKVKTAIPNYSRGVADIKEDAFSKDYSQKTLYDNQGKEKIQKLLINIAEEFGNKFQLRFPEISKDADSRGIVQFK</sequence>
<gene>
    <name evidence="4" type="ORF">SS50377_16783</name>
    <name evidence="5" type="ORF">SS50377_21072</name>
</gene>